<protein>
    <submittedName>
        <fullName evidence="1">Uncharacterized protein</fullName>
    </submittedName>
</protein>
<dbReference type="AlphaFoldDB" id="A0A9Q3DXY1"/>
<organism evidence="1 2">
    <name type="scientific">Austropuccinia psidii MF-1</name>
    <dbReference type="NCBI Taxonomy" id="1389203"/>
    <lineage>
        <taxon>Eukaryota</taxon>
        <taxon>Fungi</taxon>
        <taxon>Dikarya</taxon>
        <taxon>Basidiomycota</taxon>
        <taxon>Pucciniomycotina</taxon>
        <taxon>Pucciniomycetes</taxon>
        <taxon>Pucciniales</taxon>
        <taxon>Sphaerophragmiaceae</taxon>
        <taxon>Austropuccinia</taxon>
    </lineage>
</organism>
<dbReference type="Proteomes" id="UP000765509">
    <property type="component" value="Unassembled WGS sequence"/>
</dbReference>
<evidence type="ECO:0000313" key="1">
    <source>
        <dbReference type="EMBL" id="MBW0507782.1"/>
    </source>
</evidence>
<accession>A0A9Q3DXY1</accession>
<keyword evidence="2" id="KW-1185">Reference proteome</keyword>
<gene>
    <name evidence="1" type="ORF">O181_047497</name>
</gene>
<name>A0A9Q3DXY1_9BASI</name>
<evidence type="ECO:0000313" key="2">
    <source>
        <dbReference type="Proteomes" id="UP000765509"/>
    </source>
</evidence>
<dbReference type="EMBL" id="AVOT02019907">
    <property type="protein sequence ID" value="MBW0507782.1"/>
    <property type="molecule type" value="Genomic_DNA"/>
</dbReference>
<comment type="caution">
    <text evidence="1">The sequence shown here is derived from an EMBL/GenBank/DDBJ whole genome shotgun (WGS) entry which is preliminary data.</text>
</comment>
<proteinExistence type="predicted"/>
<sequence length="100" mass="11538">MSEKVWNPKLPVDTLKKDLIDINPTASGFTLLPYKVRHNSNQSMTDAIEYYKQKWDKSHTTPEFKVGDLILASTLYIRNINSPKKLKYSFSGPFTRAFLV</sequence>
<reference evidence="1" key="1">
    <citation type="submission" date="2021-03" db="EMBL/GenBank/DDBJ databases">
        <title>Draft genome sequence of rust myrtle Austropuccinia psidii MF-1, a brazilian biotype.</title>
        <authorList>
            <person name="Quecine M.C."/>
            <person name="Pachon D.M.R."/>
            <person name="Bonatelli M.L."/>
            <person name="Correr F.H."/>
            <person name="Franceschini L.M."/>
            <person name="Leite T.F."/>
            <person name="Margarido G.R.A."/>
            <person name="Almeida C.A."/>
            <person name="Ferrarezi J.A."/>
            <person name="Labate C.A."/>
        </authorList>
    </citation>
    <scope>NUCLEOTIDE SEQUENCE</scope>
    <source>
        <strain evidence="1">MF-1</strain>
    </source>
</reference>